<evidence type="ECO:0008006" key="4">
    <source>
        <dbReference type="Google" id="ProtNLM"/>
    </source>
</evidence>
<feature type="transmembrane region" description="Helical" evidence="1">
    <location>
        <begin position="337"/>
        <end position="355"/>
    </location>
</feature>
<dbReference type="Proteomes" id="UP000242754">
    <property type="component" value="Unassembled WGS sequence"/>
</dbReference>
<evidence type="ECO:0000256" key="1">
    <source>
        <dbReference type="SAM" id="Phobius"/>
    </source>
</evidence>
<keyword evidence="3" id="KW-1185">Reference proteome</keyword>
<protein>
    <recommendedName>
        <fullName evidence="4">O-antigen ligase</fullName>
    </recommendedName>
</protein>
<keyword evidence="1" id="KW-1133">Transmembrane helix</keyword>
<organism evidence="2 3">
    <name type="scientific">Trichococcus palustris</name>
    <dbReference type="NCBI Taxonomy" id="140314"/>
    <lineage>
        <taxon>Bacteria</taxon>
        <taxon>Bacillati</taxon>
        <taxon>Bacillota</taxon>
        <taxon>Bacilli</taxon>
        <taxon>Lactobacillales</taxon>
        <taxon>Carnobacteriaceae</taxon>
        <taxon>Trichococcus</taxon>
    </lineage>
</organism>
<evidence type="ECO:0000313" key="3">
    <source>
        <dbReference type="Proteomes" id="UP000242754"/>
    </source>
</evidence>
<dbReference type="AlphaFoldDB" id="A0A143YT56"/>
<feature type="transmembrane region" description="Helical" evidence="1">
    <location>
        <begin position="173"/>
        <end position="205"/>
    </location>
</feature>
<sequence>MQLYHYLFLFSLLLKPFYVFSSGGLQISDLFFILSFILYVLFVGKGDKITIDKTDKWLLYFVFLVFGINLVYFLLYGRFEFIRASLYYVYNFLTVVFFRIYSEDERFLMNVGRVCKLNIVIQLLIYVLHIGRYYSENRYMGTFNDPNQMAFFVFMSLITALIISKIRHTNLHVLYHIIAIGLIFLTSSTGMLLGMAVFYAVSAALKLRILAQRSLNVRFILGTTALLMLALLFSSQIDDSLTKLSETSIIARVEQKLGRANGTAVGPTNLQDRGIDRLLIYPEKIIFGAGEGYHSRFDKSYSRNEVHSTLLSILFYYGIVPTLLFLFWCYKNIRALSVNNLAVVLALFVESLTLLNQRQPLFWMIFITLNILYQQELAAKKAIQSDTILTAGQWVNPMESNSLTGISEK</sequence>
<evidence type="ECO:0000313" key="2">
    <source>
        <dbReference type="EMBL" id="CZQ96973.1"/>
    </source>
</evidence>
<keyword evidence="1" id="KW-0472">Membrane</keyword>
<keyword evidence="1" id="KW-0812">Transmembrane</keyword>
<dbReference type="STRING" id="140314.SAMN04488076_104115"/>
<feature type="transmembrane region" description="Helical" evidence="1">
    <location>
        <begin position="217"/>
        <end position="237"/>
    </location>
</feature>
<dbReference type="EMBL" id="FJNE01000006">
    <property type="protein sequence ID" value="CZQ96973.1"/>
    <property type="molecule type" value="Genomic_DNA"/>
</dbReference>
<reference evidence="2 3" key="1">
    <citation type="submission" date="2016-02" db="EMBL/GenBank/DDBJ databases">
        <authorList>
            <person name="Wen L."/>
            <person name="He K."/>
            <person name="Yang H."/>
        </authorList>
    </citation>
    <scope>NUCLEOTIDE SEQUENCE [LARGE SCALE GENOMIC DNA]</scope>
    <source>
        <strain evidence="2">Trichococcus palustris</strain>
    </source>
</reference>
<feature type="transmembrane region" description="Helical" evidence="1">
    <location>
        <begin position="149"/>
        <end position="167"/>
    </location>
</feature>
<feature type="transmembrane region" description="Helical" evidence="1">
    <location>
        <begin position="107"/>
        <end position="128"/>
    </location>
</feature>
<feature type="transmembrane region" description="Helical" evidence="1">
    <location>
        <begin position="57"/>
        <end position="77"/>
    </location>
</feature>
<feature type="transmembrane region" description="Helical" evidence="1">
    <location>
        <begin position="310"/>
        <end position="330"/>
    </location>
</feature>
<feature type="transmembrane region" description="Helical" evidence="1">
    <location>
        <begin position="84"/>
        <end position="101"/>
    </location>
</feature>
<name>A0A143YT56_9LACT</name>
<accession>A0A143YT56</accession>
<gene>
    <name evidence="2" type="ORF">Tpal_2078</name>
</gene>
<feature type="transmembrane region" description="Helical" evidence="1">
    <location>
        <begin position="12"/>
        <end position="42"/>
    </location>
</feature>
<proteinExistence type="predicted"/>